<dbReference type="NCBIfam" id="TIGR00089">
    <property type="entry name" value="MiaB/RimO family radical SAM methylthiotransferase"/>
    <property type="match status" value="1"/>
</dbReference>
<dbReference type="GO" id="GO:0051539">
    <property type="term" value="F:4 iron, 4 sulfur cluster binding"/>
    <property type="evidence" value="ECO:0007669"/>
    <property type="project" value="UniProtKB-KW"/>
</dbReference>
<comment type="caution">
    <text evidence="10">The sequence shown here is derived from an EMBL/GenBank/DDBJ whole genome shotgun (WGS) entry which is preliminary data.</text>
</comment>
<keyword evidence="6" id="KW-0408">Iron</keyword>
<dbReference type="GO" id="GO:0005829">
    <property type="term" value="C:cytosol"/>
    <property type="evidence" value="ECO:0007669"/>
    <property type="project" value="TreeGrafter"/>
</dbReference>
<dbReference type="GO" id="GO:0035597">
    <property type="term" value="F:tRNA-2-methylthio-N(6)-dimethylallyladenosine(37) synthase activity"/>
    <property type="evidence" value="ECO:0007669"/>
    <property type="project" value="TreeGrafter"/>
</dbReference>
<keyword evidence="4" id="KW-0949">S-adenosyl-L-methionine</keyword>
<dbReference type="Pfam" id="PF00919">
    <property type="entry name" value="UPF0004"/>
    <property type="match status" value="1"/>
</dbReference>
<dbReference type="EMBL" id="LBVO01000002">
    <property type="protein sequence ID" value="KKQ90600.1"/>
    <property type="molecule type" value="Genomic_DNA"/>
</dbReference>
<evidence type="ECO:0000256" key="3">
    <source>
        <dbReference type="ARBA" id="ARBA00022679"/>
    </source>
</evidence>
<dbReference type="Gene3D" id="3.80.30.20">
    <property type="entry name" value="tm_1862 like domain"/>
    <property type="match status" value="1"/>
</dbReference>
<dbReference type="InterPro" id="IPR006638">
    <property type="entry name" value="Elp3/MiaA/NifB-like_rSAM"/>
</dbReference>
<evidence type="ECO:0000256" key="6">
    <source>
        <dbReference type="ARBA" id="ARBA00023004"/>
    </source>
</evidence>
<dbReference type="InterPro" id="IPR058240">
    <property type="entry name" value="rSAM_sf"/>
</dbReference>
<dbReference type="InterPro" id="IPR005839">
    <property type="entry name" value="Methylthiotransferase"/>
</dbReference>
<name>A0A0G0LRL2_9BACT</name>
<keyword evidence="2" id="KW-0004">4Fe-4S</keyword>
<dbReference type="InterPro" id="IPR020612">
    <property type="entry name" value="Methylthiotransferase_CS"/>
</dbReference>
<evidence type="ECO:0000259" key="9">
    <source>
        <dbReference type="PROSITE" id="PS51918"/>
    </source>
</evidence>
<proteinExistence type="predicted"/>
<dbReference type="Proteomes" id="UP000033934">
    <property type="component" value="Unassembled WGS sequence"/>
</dbReference>
<dbReference type="InterPro" id="IPR007197">
    <property type="entry name" value="rSAM"/>
</dbReference>
<sequence>MHSYGYNVLVLGCQHNVYDGEKIAHVLDQLGHFSTSERDADLIIILSCSVRQKAIDRIHGKIGYWRKLKKPKKVIITACVLPKEKEIFKPVVDAIVPPTEIIDYLIKNYQIVTSNATRVTPTKIKDFIPKDCKHAYVPITIGCNNFCTYCAVPFTRGREASRLESEILLEIENLANTGISEITLLGQNVNSFGLSDWNPRDLRKNRDKTGRAWSGVNPSPFVILLDQIEKTGKIQKLSFLSPNPQDMSDDLLDWMAKSSIFSHELNLPVQSGDDEVLHRMNRRYSRQEYLDLVKKIKKAVPNIWLSTDVIVGFPGETIEQFENTVNLVKQVGFKKAFIGQYSPRPGTISAKLYVDDIPQKEKKRRWKVLDDLING</sequence>
<keyword evidence="3 10" id="KW-0808">Transferase</keyword>
<dbReference type="SMART" id="SM00729">
    <property type="entry name" value="Elp3"/>
    <property type="match status" value="1"/>
</dbReference>
<evidence type="ECO:0000259" key="8">
    <source>
        <dbReference type="PROSITE" id="PS51449"/>
    </source>
</evidence>
<dbReference type="Pfam" id="PF04055">
    <property type="entry name" value="Radical_SAM"/>
    <property type="match status" value="1"/>
</dbReference>
<evidence type="ECO:0000313" key="11">
    <source>
        <dbReference type="Proteomes" id="UP000033934"/>
    </source>
</evidence>
<dbReference type="AlphaFoldDB" id="A0A0G0LRL2"/>
<dbReference type="PANTHER" id="PTHR43020:SF2">
    <property type="entry name" value="MITOCHONDRIAL TRNA METHYLTHIOTRANSFERASE CDK5RAP1"/>
    <property type="match status" value="1"/>
</dbReference>
<feature type="domain" description="Radical SAM core" evidence="9">
    <location>
        <begin position="129"/>
        <end position="375"/>
    </location>
</feature>
<evidence type="ECO:0000256" key="7">
    <source>
        <dbReference type="ARBA" id="ARBA00023014"/>
    </source>
</evidence>
<protein>
    <submittedName>
        <fullName evidence="10">Radical SAM methylthiotransferase, MiaB/RimO family protein</fullName>
    </submittedName>
</protein>
<gene>
    <name evidence="10" type="ORF">UT11_C0002G0004</name>
</gene>
<dbReference type="Gene3D" id="3.40.50.12160">
    <property type="entry name" value="Methylthiotransferase, N-terminal domain"/>
    <property type="match status" value="1"/>
</dbReference>
<dbReference type="SFLD" id="SFLDG01082">
    <property type="entry name" value="B12-binding_domain_containing"/>
    <property type="match status" value="1"/>
</dbReference>
<evidence type="ECO:0000256" key="5">
    <source>
        <dbReference type="ARBA" id="ARBA00022723"/>
    </source>
</evidence>
<accession>A0A0G0LRL2</accession>
<dbReference type="CDD" id="cd01335">
    <property type="entry name" value="Radical_SAM"/>
    <property type="match status" value="1"/>
</dbReference>
<organism evidence="10 11">
    <name type="scientific">Berkelbacteria bacterium GW2011_GWA2_38_9</name>
    <dbReference type="NCBI Taxonomy" id="1618334"/>
    <lineage>
        <taxon>Bacteria</taxon>
        <taxon>Candidatus Berkelbacteria</taxon>
    </lineage>
</organism>
<evidence type="ECO:0000313" key="10">
    <source>
        <dbReference type="EMBL" id="KKQ90600.1"/>
    </source>
</evidence>
<comment type="cofactor">
    <cofactor evidence="1">
        <name>[4Fe-4S] cluster</name>
        <dbReference type="ChEBI" id="CHEBI:49883"/>
    </cofactor>
</comment>
<evidence type="ECO:0000256" key="1">
    <source>
        <dbReference type="ARBA" id="ARBA00001966"/>
    </source>
</evidence>
<dbReference type="GO" id="GO:0046872">
    <property type="term" value="F:metal ion binding"/>
    <property type="evidence" value="ECO:0007669"/>
    <property type="project" value="UniProtKB-KW"/>
</dbReference>
<dbReference type="InterPro" id="IPR023404">
    <property type="entry name" value="rSAM_horseshoe"/>
</dbReference>
<reference evidence="10 11" key="1">
    <citation type="journal article" date="2015" name="Nature">
        <title>rRNA introns, odd ribosomes, and small enigmatic genomes across a large radiation of phyla.</title>
        <authorList>
            <person name="Brown C.T."/>
            <person name="Hug L.A."/>
            <person name="Thomas B.C."/>
            <person name="Sharon I."/>
            <person name="Castelle C.J."/>
            <person name="Singh A."/>
            <person name="Wilkins M.J."/>
            <person name="Williams K.H."/>
            <person name="Banfield J.F."/>
        </authorList>
    </citation>
    <scope>NUCLEOTIDE SEQUENCE [LARGE SCALE GENOMIC DNA]</scope>
</reference>
<dbReference type="SFLD" id="SFLDS00029">
    <property type="entry name" value="Radical_SAM"/>
    <property type="match status" value="1"/>
</dbReference>
<dbReference type="FunFam" id="3.80.30.20:FF:000001">
    <property type="entry name" value="tRNA-2-methylthio-N(6)-dimethylallyladenosine synthase 2"/>
    <property type="match status" value="1"/>
</dbReference>
<dbReference type="InterPro" id="IPR013848">
    <property type="entry name" value="Methylthiotransferase_N"/>
</dbReference>
<keyword evidence="7" id="KW-0411">Iron-sulfur</keyword>
<keyword evidence="5" id="KW-0479">Metal-binding</keyword>
<evidence type="ECO:0000256" key="4">
    <source>
        <dbReference type="ARBA" id="ARBA00022691"/>
    </source>
</evidence>
<dbReference type="PANTHER" id="PTHR43020">
    <property type="entry name" value="CDK5 REGULATORY SUBUNIT-ASSOCIATED PROTEIN 1"/>
    <property type="match status" value="1"/>
</dbReference>
<dbReference type="PROSITE" id="PS51918">
    <property type="entry name" value="RADICAL_SAM"/>
    <property type="match status" value="1"/>
</dbReference>
<dbReference type="PATRIC" id="fig|1618334.3.peg.19"/>
<evidence type="ECO:0000256" key="2">
    <source>
        <dbReference type="ARBA" id="ARBA00022485"/>
    </source>
</evidence>
<dbReference type="PROSITE" id="PS01278">
    <property type="entry name" value="MTTASE_RADICAL"/>
    <property type="match status" value="1"/>
</dbReference>
<dbReference type="PROSITE" id="PS51449">
    <property type="entry name" value="MTTASE_N"/>
    <property type="match status" value="1"/>
</dbReference>
<dbReference type="SUPFAM" id="SSF102114">
    <property type="entry name" value="Radical SAM enzymes"/>
    <property type="match status" value="1"/>
</dbReference>
<dbReference type="InterPro" id="IPR038135">
    <property type="entry name" value="Methylthiotransferase_N_sf"/>
</dbReference>
<feature type="domain" description="MTTase N-terminal" evidence="8">
    <location>
        <begin position="4"/>
        <end position="114"/>
    </location>
</feature>